<dbReference type="EMBL" id="CM055094">
    <property type="protein sequence ID" value="KAJ7562448.1"/>
    <property type="molecule type" value="Genomic_DNA"/>
</dbReference>
<reference evidence="2" key="1">
    <citation type="journal article" date="2024" name="Proc. Natl. Acad. Sci. U.S.A.">
        <title>Extraordinary preservation of gene collinearity over three hundred million years revealed in homosporous lycophytes.</title>
        <authorList>
            <person name="Li C."/>
            <person name="Wickell D."/>
            <person name="Kuo L.Y."/>
            <person name="Chen X."/>
            <person name="Nie B."/>
            <person name="Liao X."/>
            <person name="Peng D."/>
            <person name="Ji J."/>
            <person name="Jenkins J."/>
            <person name="Williams M."/>
            <person name="Shu S."/>
            <person name="Plott C."/>
            <person name="Barry K."/>
            <person name="Rajasekar S."/>
            <person name="Grimwood J."/>
            <person name="Han X."/>
            <person name="Sun S."/>
            <person name="Hou Z."/>
            <person name="He W."/>
            <person name="Dai G."/>
            <person name="Sun C."/>
            <person name="Schmutz J."/>
            <person name="Leebens-Mack J.H."/>
            <person name="Li F.W."/>
            <person name="Wang L."/>
        </authorList>
    </citation>
    <scope>NUCLEOTIDE SEQUENCE [LARGE SCALE GENOMIC DNA]</scope>
    <source>
        <strain evidence="2">cv. PW_Plant_1</strain>
    </source>
</reference>
<accession>A0ACC2E7R9</accession>
<organism evidence="1 2">
    <name type="scientific">Diphasiastrum complanatum</name>
    <name type="common">Issler's clubmoss</name>
    <name type="synonym">Lycopodium complanatum</name>
    <dbReference type="NCBI Taxonomy" id="34168"/>
    <lineage>
        <taxon>Eukaryota</taxon>
        <taxon>Viridiplantae</taxon>
        <taxon>Streptophyta</taxon>
        <taxon>Embryophyta</taxon>
        <taxon>Tracheophyta</taxon>
        <taxon>Lycopodiopsida</taxon>
        <taxon>Lycopodiales</taxon>
        <taxon>Lycopodiaceae</taxon>
        <taxon>Lycopodioideae</taxon>
        <taxon>Diphasiastrum</taxon>
    </lineage>
</organism>
<evidence type="ECO:0000313" key="1">
    <source>
        <dbReference type="EMBL" id="KAJ7562448.1"/>
    </source>
</evidence>
<protein>
    <submittedName>
        <fullName evidence="1">Uncharacterized protein</fullName>
    </submittedName>
</protein>
<sequence>MKQVVNITGALIGWLLFCEFCCNSCLEVDGSKQSCTVASYCRIQLAKLHPIVDTGPHEARQRDGLILSRGFFLDQVQLSRKGSPDDIRSSHHMGNTQPVSISLDNARRVTESVNHSKSDAEILLQFKKEISDPLNALQDWKMGKNVCFWTGVLCRNNSESVVSLNLTARNLKGAILPELGELKSLSVLDLSYNEFSGGIPASLGNCILLKILFLQANRLSGILPRQLGLLSNLVILNAESNMLNGSDSLKILANCFSLRELSLGNNQLVGFIPRVISKLTLLSVLRIHHNQFTSNLPSQIGHLTELQSLLLNNNLLNGSIPRSIGYLRKLQTFDLDSNLISGTIPYTIFRCSNLTELRLGNNMLNGVISSSIGQLQQLTVLQLDSNLLTGSVPSTLGNCIKLQNVNLSHNKLDGKIPASISKDENLTSLDLSINNFSGEIPPGLANLTRISFLNFSENNLIGQIPDSGIFLNLTPASFLGNPLLCGKILQRPACQLADTPSPAKMSPSHRRHHHVVLIAVASAGGTFAILSALVCWYYIRTCKYKKRSKQLAEEIAFFQRMSKATAEVVKDATQNYEVSNLAGIGHSSSVYRGILSDGTIVAVKLLDPNKCVDETTFFKECRMLKKLRHKNIVSIYSFLFHLDTKALVLPFLFGGTLHKRLHDPDRQRHLSWASRLKIAIDVADALYYLHFARTEAVVHAGLRPSNILLDDDMVAQVSDFGMYRLLKRDALSEFDLLPDLREYEAPEYADSQRNTLAGDVYSFGVVLLEMVTGRNPTSDVYADGNLRRWVRIALHEKSPMQVIDKVLLESDNCSIDMPIMAGVLKLAVHCTEPAPQNRPTIKDVLALLMQIHTYREIRLRTSSRAVFPLSSPDSPKSLKSRRFFISHSL</sequence>
<name>A0ACC2E7R9_DIPCM</name>
<proteinExistence type="predicted"/>
<keyword evidence="2" id="KW-1185">Reference proteome</keyword>
<dbReference type="Proteomes" id="UP001162992">
    <property type="component" value="Chromosome 3"/>
</dbReference>
<comment type="caution">
    <text evidence="1">The sequence shown here is derived from an EMBL/GenBank/DDBJ whole genome shotgun (WGS) entry which is preliminary data.</text>
</comment>
<gene>
    <name evidence="1" type="ORF">O6H91_03G069500</name>
</gene>
<evidence type="ECO:0000313" key="2">
    <source>
        <dbReference type="Proteomes" id="UP001162992"/>
    </source>
</evidence>